<dbReference type="EMBL" id="JACIFY010000004">
    <property type="protein sequence ID" value="MBB4235069.1"/>
    <property type="molecule type" value="Genomic_DNA"/>
</dbReference>
<dbReference type="AlphaFoldDB" id="A0A7W6R1E0"/>
<dbReference type="Proteomes" id="UP000540909">
    <property type="component" value="Unassembled WGS sequence"/>
</dbReference>
<evidence type="ECO:0000313" key="1">
    <source>
        <dbReference type="EMBL" id="MBB4235069.1"/>
    </source>
</evidence>
<dbReference type="Pfam" id="PF05565">
    <property type="entry name" value="Sipho_Gp157"/>
    <property type="match status" value="1"/>
</dbReference>
<keyword evidence="1" id="KW-0030">Aminoacyl-tRNA synthetase</keyword>
<keyword evidence="1" id="KW-0436">Ligase</keyword>
<reference evidence="1 2" key="1">
    <citation type="submission" date="2020-08" db="EMBL/GenBank/DDBJ databases">
        <title>Genomic Encyclopedia of Type Strains, Phase IV (KMG-V): Genome sequencing to study the core and pangenomes of soil and plant-associated prokaryotes.</title>
        <authorList>
            <person name="Whitman W."/>
        </authorList>
    </citation>
    <scope>NUCLEOTIDE SEQUENCE [LARGE SCALE GENOMIC DNA]</scope>
    <source>
        <strain evidence="1 2">SEMIA 4089</strain>
    </source>
</reference>
<proteinExistence type="predicted"/>
<comment type="caution">
    <text evidence="1">The sequence shown here is derived from an EMBL/GenBank/DDBJ whole genome shotgun (WGS) entry which is preliminary data.</text>
</comment>
<dbReference type="InterPro" id="IPR008840">
    <property type="entry name" value="Sipho_Gp157"/>
</dbReference>
<gene>
    <name evidence="1" type="ORF">GGD57_001627</name>
</gene>
<accession>A0A7W6R1E0</accession>
<organism evidence="1 2">
    <name type="scientific">Rhizobium esperanzae</name>
    <dbReference type="NCBI Taxonomy" id="1967781"/>
    <lineage>
        <taxon>Bacteria</taxon>
        <taxon>Pseudomonadati</taxon>
        <taxon>Pseudomonadota</taxon>
        <taxon>Alphaproteobacteria</taxon>
        <taxon>Hyphomicrobiales</taxon>
        <taxon>Rhizobiaceae</taxon>
        <taxon>Rhizobium/Agrobacterium group</taxon>
        <taxon>Rhizobium</taxon>
    </lineage>
</organism>
<dbReference type="RefSeq" id="WP_184468508.1">
    <property type="nucleotide sequence ID" value="NZ_JACIFY010000004.1"/>
</dbReference>
<sequence length="175" mass="18988">MTKPANDNTRFLAVDVADLEAAFADMLAAFPELAEDDTLRADTIEGQTNAYEVLGKLLAQEREANSMIAAIKKRADELDARKKRQERRQAAMRALMLRLLKAAGLPKVPLTEATISITKGRDSVEITDEAAVPARFLKVVKTPDKGLIKEALDAGKKVKGAQIKTGDDTISVRAA</sequence>
<evidence type="ECO:0000313" key="2">
    <source>
        <dbReference type="Proteomes" id="UP000540909"/>
    </source>
</evidence>
<protein>
    <submittedName>
        <fullName evidence="1">Seryl-tRNA synthetase</fullName>
    </submittedName>
</protein>
<name>A0A7W6R1E0_9HYPH</name>
<dbReference type="GO" id="GO:0004812">
    <property type="term" value="F:aminoacyl-tRNA ligase activity"/>
    <property type="evidence" value="ECO:0007669"/>
    <property type="project" value="UniProtKB-KW"/>
</dbReference>